<dbReference type="SMART" id="SM00421">
    <property type="entry name" value="HTH_LUXR"/>
    <property type="match status" value="1"/>
</dbReference>
<dbReference type="GO" id="GO:0004016">
    <property type="term" value="F:adenylate cyclase activity"/>
    <property type="evidence" value="ECO:0007669"/>
    <property type="project" value="TreeGrafter"/>
</dbReference>
<evidence type="ECO:0000256" key="1">
    <source>
        <dbReference type="ARBA" id="ARBA00022741"/>
    </source>
</evidence>
<dbReference type="PRINTS" id="PR00038">
    <property type="entry name" value="HTHLUXR"/>
</dbReference>
<organism evidence="4 5">
    <name type="scientific">Jiangella asiatica</name>
    <dbReference type="NCBI Taxonomy" id="2530372"/>
    <lineage>
        <taxon>Bacteria</taxon>
        <taxon>Bacillati</taxon>
        <taxon>Actinomycetota</taxon>
        <taxon>Actinomycetes</taxon>
        <taxon>Jiangellales</taxon>
        <taxon>Jiangellaceae</taxon>
        <taxon>Jiangella</taxon>
    </lineage>
</organism>
<reference evidence="4 5" key="1">
    <citation type="submission" date="2019-03" db="EMBL/GenBank/DDBJ databases">
        <title>Draft genome sequences of novel Actinobacteria.</title>
        <authorList>
            <person name="Sahin N."/>
            <person name="Ay H."/>
            <person name="Saygin H."/>
        </authorList>
    </citation>
    <scope>NUCLEOTIDE SEQUENCE [LARGE SCALE GENOMIC DNA]</scope>
    <source>
        <strain evidence="4 5">5K138</strain>
    </source>
</reference>
<dbReference type="PROSITE" id="PS00622">
    <property type="entry name" value="HTH_LUXR_1"/>
    <property type="match status" value="1"/>
</dbReference>
<comment type="caution">
    <text evidence="4">The sequence shown here is derived from an EMBL/GenBank/DDBJ whole genome shotgun (WGS) entry which is preliminary data.</text>
</comment>
<dbReference type="PROSITE" id="PS50043">
    <property type="entry name" value="HTH_LUXR_2"/>
    <property type="match status" value="1"/>
</dbReference>
<dbReference type="Gene3D" id="1.10.10.10">
    <property type="entry name" value="Winged helix-like DNA-binding domain superfamily/Winged helix DNA-binding domain"/>
    <property type="match status" value="1"/>
</dbReference>
<dbReference type="InterPro" id="IPR041664">
    <property type="entry name" value="AAA_16"/>
</dbReference>
<dbReference type="GO" id="GO:0005737">
    <property type="term" value="C:cytoplasm"/>
    <property type="evidence" value="ECO:0007669"/>
    <property type="project" value="TreeGrafter"/>
</dbReference>
<dbReference type="InterPro" id="IPR011990">
    <property type="entry name" value="TPR-like_helical_dom_sf"/>
</dbReference>
<dbReference type="Pfam" id="PF13191">
    <property type="entry name" value="AAA_16"/>
    <property type="match status" value="1"/>
</dbReference>
<dbReference type="EMBL" id="SMKZ01000091">
    <property type="protein sequence ID" value="TDD95410.1"/>
    <property type="molecule type" value="Genomic_DNA"/>
</dbReference>
<feature type="domain" description="HTH luxR-type" evidence="3">
    <location>
        <begin position="901"/>
        <end position="966"/>
    </location>
</feature>
<name>A0A4R5CB30_9ACTN</name>
<dbReference type="Proteomes" id="UP000294739">
    <property type="component" value="Unassembled WGS sequence"/>
</dbReference>
<dbReference type="SUPFAM" id="SSF46894">
    <property type="entry name" value="C-terminal effector domain of the bipartite response regulators"/>
    <property type="match status" value="1"/>
</dbReference>
<dbReference type="PANTHER" id="PTHR16305">
    <property type="entry name" value="TESTICULAR SOLUBLE ADENYLYL CYCLASE"/>
    <property type="match status" value="1"/>
</dbReference>
<protein>
    <submittedName>
        <fullName evidence="4">LuxR family transcriptional regulator</fullName>
    </submittedName>
</protein>
<dbReference type="SUPFAM" id="SSF52540">
    <property type="entry name" value="P-loop containing nucleoside triphosphate hydrolases"/>
    <property type="match status" value="1"/>
</dbReference>
<dbReference type="CDD" id="cd06170">
    <property type="entry name" value="LuxR_C_like"/>
    <property type="match status" value="1"/>
</dbReference>
<keyword evidence="2" id="KW-0067">ATP-binding</keyword>
<proteinExistence type="predicted"/>
<dbReference type="GO" id="GO:0003677">
    <property type="term" value="F:DNA binding"/>
    <property type="evidence" value="ECO:0007669"/>
    <property type="project" value="InterPro"/>
</dbReference>
<keyword evidence="5" id="KW-1185">Reference proteome</keyword>
<dbReference type="InterPro" id="IPR016032">
    <property type="entry name" value="Sig_transdc_resp-reg_C-effctor"/>
</dbReference>
<dbReference type="AlphaFoldDB" id="A0A4R5CB30"/>
<dbReference type="RefSeq" id="WP_131902015.1">
    <property type="nucleotide sequence ID" value="NZ_SMKZ01000091.1"/>
</dbReference>
<evidence type="ECO:0000259" key="3">
    <source>
        <dbReference type="PROSITE" id="PS50043"/>
    </source>
</evidence>
<evidence type="ECO:0000256" key="2">
    <source>
        <dbReference type="ARBA" id="ARBA00022840"/>
    </source>
</evidence>
<dbReference type="PANTHER" id="PTHR16305:SF35">
    <property type="entry name" value="TRANSCRIPTIONAL ACTIVATOR DOMAIN"/>
    <property type="match status" value="1"/>
</dbReference>
<dbReference type="InterPro" id="IPR036388">
    <property type="entry name" value="WH-like_DNA-bd_sf"/>
</dbReference>
<dbReference type="GO" id="GO:0006355">
    <property type="term" value="P:regulation of DNA-templated transcription"/>
    <property type="evidence" value="ECO:0007669"/>
    <property type="project" value="InterPro"/>
</dbReference>
<keyword evidence="1" id="KW-0547">Nucleotide-binding</keyword>
<dbReference type="OrthoDB" id="5476461at2"/>
<dbReference type="InParanoid" id="A0A4R5CB30"/>
<dbReference type="Gene3D" id="3.40.50.300">
    <property type="entry name" value="P-loop containing nucleotide triphosphate hydrolases"/>
    <property type="match status" value="1"/>
</dbReference>
<evidence type="ECO:0000313" key="4">
    <source>
        <dbReference type="EMBL" id="TDD95410.1"/>
    </source>
</evidence>
<gene>
    <name evidence="4" type="ORF">E1269_31170</name>
</gene>
<evidence type="ECO:0000313" key="5">
    <source>
        <dbReference type="Proteomes" id="UP000294739"/>
    </source>
</evidence>
<dbReference type="Pfam" id="PF00196">
    <property type="entry name" value="GerE"/>
    <property type="match status" value="1"/>
</dbReference>
<dbReference type="InterPro" id="IPR027417">
    <property type="entry name" value="P-loop_NTPase"/>
</dbReference>
<accession>A0A4R5CB30</accession>
<sequence>MERQVTGAAGSPHSSGTAFVGREHELAAVAGALRDGPALVLLEGEAGIGKTRLVQESLQDLDELTVLAAACPPMAEPFPLGPIVDALHRRSVDGVQLSPLAGALRPLFPEWVEHLPPALEPLEDPSSTRHRLFRALVELVERSGVDVLILEDAHWADAATLEFLPMLCASSDRDISLVVTYRATDVPDGSPLLRLSSRPPTGLRRLSLTLEPLGVDETTALVASIFATDDVSAEFVSFLHRRTGGVPLAVEESVSLLRDRGDIVRRGGEWSRRALDELQVPPTVRDSVLERVARLAPEARRVLAAAAVLTDPADEAMLARVAGLDAESARFGLAEALSSGLLREARPGRFVCRHALASRAIEEATPASERRHLHRQAAEAVQQLGTAPVTRLSRHFREAGDVAAWSRYAEAAADLALESGEDRAAVVVLHELLTAAEHPPERHARLVRRLAEAATWGVAALGDLALEVAAVLSAALERYDLPAGQRGEIRLLLGRLWLQLGDFDVGIEQVEAAADELVDRPELAVRAMISLAYPRGQDWPVSRHLEWLDRASRLMPHVAEDERVWFAVDRASALLMMGEPSGWAEAAAQLDPDAATLYEQRQLARGFMNIGHSAIGWGRDDEARRQLDRAIELLASTGYQRLMNSALLTRAHVDWHAGIWGGLAGRVQELADNDDTLPEALLEARMLLGLLDLAAGRRADAELKLRTVVAEAARRGLVDVQTAPTGALGRLYLADDAVDDALRVTGPGMATIAGKQTWVWAADLAPVHVDALVRAGRAQEAAALVERFAAGLDGRDAPAPRAALLVCRGLVAQDATAAAELFGAAAAAWAELPRPYAELLARERQAHALLAAGGADDPALEVLATVQGRLRELEARWDADRVARLMRDRGVDVARAWRGGRRGYGDQLSPRELEVARLVAQGLTNRQVAETLFLSPRTVDRHLSAAMRKLAVTSRTALAVAITADEPKIG</sequence>
<dbReference type="GO" id="GO:0005524">
    <property type="term" value="F:ATP binding"/>
    <property type="evidence" value="ECO:0007669"/>
    <property type="project" value="UniProtKB-KW"/>
</dbReference>
<dbReference type="InterPro" id="IPR000792">
    <property type="entry name" value="Tscrpt_reg_LuxR_C"/>
</dbReference>
<dbReference type="SUPFAM" id="SSF48452">
    <property type="entry name" value="TPR-like"/>
    <property type="match status" value="1"/>
</dbReference>